<protein>
    <submittedName>
        <fullName evidence="3">DUF2326 domain-containing protein</fullName>
    </submittedName>
</protein>
<comment type="caution">
    <text evidence="3">The sequence shown here is derived from an EMBL/GenBank/DDBJ whole genome shotgun (WGS) entry which is preliminary data.</text>
</comment>
<feature type="coiled-coil region" evidence="1">
    <location>
        <begin position="221"/>
        <end position="299"/>
    </location>
</feature>
<organism evidence="3 4">
    <name type="scientific">Sporolactobacillus shoreicorticis</name>
    <dbReference type="NCBI Taxonomy" id="1923877"/>
    <lineage>
        <taxon>Bacteria</taxon>
        <taxon>Bacillati</taxon>
        <taxon>Bacillota</taxon>
        <taxon>Bacilli</taxon>
        <taxon>Bacillales</taxon>
        <taxon>Sporolactobacillaceae</taxon>
        <taxon>Sporolactobacillus</taxon>
    </lineage>
</organism>
<sequence length="575" mass="66208">MIKKIYSSLPSFKTLSFNSGVNILLADKTDNSSEKSTRNGAGKSSLVEIVHFLLGGSCGKESIFRTPELINYSFSMLLNIEGYEITVSRAGSSPSKVRLSFDPQSDFFKMIKTKNGYCKNTDWKIYLGALYFNINADNDEINFRSIFPYFARKQYDGGFLEPTTYFRSQKNSNKQIALSFLLGLDWHLANEQMNLETRKKDLNNLKKIVATQTYKNLLNVSANLKTEITLIEDRVSKLNNNIKAFKVYPEYKKVEEEASEISRQISDLSNKNYLDKQLIDELEKAANEEAANVSELTIDKIYEEVGLKLPDLIKNTYEDAKKFHEAIIKNRRSYLNDEIVELKTKMSERHEELQLLSKKQESKMRILNSHGALEQYNNLQNELNILENNLTERKRQLDILNTIDESKSKIQVSEENLRMKTKRSLDDHFELLKKAILSIEHSSNALYNFKSQLEIGLSKSGISFIMTTDGQKSKGITNMQIFCFDIMLIEMSIFLSRKLRFLIHDSHLFDGVDDRQIKNAIQYAINLSKDLDFQYIITMNSDDLPKFDDLDINDFILPVKLTDKSVDGGLFGIRF</sequence>
<reference evidence="4" key="1">
    <citation type="journal article" date="2019" name="Int. J. Syst. Evol. Microbiol.">
        <title>The Global Catalogue of Microorganisms (GCM) 10K type strain sequencing project: providing services to taxonomists for standard genome sequencing and annotation.</title>
        <authorList>
            <consortium name="The Broad Institute Genomics Platform"/>
            <consortium name="The Broad Institute Genome Sequencing Center for Infectious Disease"/>
            <person name="Wu L."/>
            <person name="Ma J."/>
        </authorList>
    </citation>
    <scope>NUCLEOTIDE SEQUENCE [LARGE SCALE GENOMIC DNA]</scope>
    <source>
        <strain evidence="4">TISTR 2466</strain>
    </source>
</reference>
<name>A0ABW5S155_9BACL</name>
<dbReference type="EMBL" id="JBHUMQ010000001">
    <property type="protein sequence ID" value="MFD2692225.1"/>
    <property type="molecule type" value="Genomic_DNA"/>
</dbReference>
<gene>
    <name evidence="3" type="ORF">ACFSUE_00995</name>
</gene>
<feature type="domain" description="DUF2326" evidence="2">
    <location>
        <begin position="443"/>
        <end position="575"/>
    </location>
</feature>
<accession>A0ABW5S155</accession>
<keyword evidence="4" id="KW-1185">Reference proteome</keyword>
<dbReference type="InterPro" id="IPR027417">
    <property type="entry name" value="P-loop_NTPase"/>
</dbReference>
<proteinExistence type="predicted"/>
<evidence type="ECO:0000259" key="2">
    <source>
        <dbReference type="Pfam" id="PF10088"/>
    </source>
</evidence>
<feature type="coiled-coil region" evidence="1">
    <location>
        <begin position="369"/>
        <end position="396"/>
    </location>
</feature>
<dbReference type="Gene3D" id="3.40.50.300">
    <property type="entry name" value="P-loop containing nucleotide triphosphate hydrolases"/>
    <property type="match status" value="1"/>
</dbReference>
<evidence type="ECO:0000313" key="3">
    <source>
        <dbReference type="EMBL" id="MFD2692225.1"/>
    </source>
</evidence>
<keyword evidence="1" id="KW-0175">Coiled coil</keyword>
<dbReference type="Proteomes" id="UP001597399">
    <property type="component" value="Unassembled WGS sequence"/>
</dbReference>
<evidence type="ECO:0000256" key="1">
    <source>
        <dbReference type="SAM" id="Coils"/>
    </source>
</evidence>
<dbReference type="Pfam" id="PF10088">
    <property type="entry name" value="DUF2326"/>
    <property type="match status" value="1"/>
</dbReference>
<dbReference type="RefSeq" id="WP_253058681.1">
    <property type="nucleotide sequence ID" value="NZ_JAMXWM010000003.1"/>
</dbReference>
<evidence type="ECO:0000313" key="4">
    <source>
        <dbReference type="Proteomes" id="UP001597399"/>
    </source>
</evidence>
<dbReference type="InterPro" id="IPR018760">
    <property type="entry name" value="DUF2326"/>
</dbReference>